<dbReference type="RefSeq" id="WP_308952734.1">
    <property type="nucleotide sequence ID" value="NZ_JARXHW010000195.1"/>
</dbReference>
<sequence length="151" mass="16279">MKRTNRVFLNVAVPPFLGLLIFSLSLTALTLVKEPKNVLIAFLATAVYGAFIALTKGILVSIGYMALMEVWYSFEEKKRNSFPRLMTYAYSGLLGLLSGLALTHISPFSNMGDILVLSLGIITGLLMPSIVKQTKAEPAGAINSEAAASPR</sequence>
<reference evidence="2 3" key="1">
    <citation type="submission" date="2023-04" db="EMBL/GenBank/DDBJ databases">
        <title>A novel bacteria isolated from coastal sediment.</title>
        <authorList>
            <person name="Liu X.-J."/>
            <person name="Du Z.-J."/>
        </authorList>
    </citation>
    <scope>NUCLEOTIDE SEQUENCE [LARGE SCALE GENOMIC DNA]</scope>
    <source>
        <strain evidence="2 3">SDUM461003</strain>
    </source>
</reference>
<feature type="transmembrane region" description="Helical" evidence="1">
    <location>
        <begin position="88"/>
        <end position="108"/>
    </location>
</feature>
<keyword evidence="1" id="KW-1133">Transmembrane helix</keyword>
<keyword evidence="3" id="KW-1185">Reference proteome</keyword>
<dbReference type="Proteomes" id="UP001225316">
    <property type="component" value="Unassembled WGS sequence"/>
</dbReference>
<evidence type="ECO:0000313" key="2">
    <source>
        <dbReference type="EMBL" id="MDQ8209815.1"/>
    </source>
</evidence>
<keyword evidence="1" id="KW-0472">Membrane</keyword>
<keyword evidence="1" id="KW-0812">Transmembrane</keyword>
<organism evidence="2 3">
    <name type="scientific">Thalassobacterium maritimum</name>
    <dbReference type="NCBI Taxonomy" id="3041265"/>
    <lineage>
        <taxon>Bacteria</taxon>
        <taxon>Pseudomonadati</taxon>
        <taxon>Verrucomicrobiota</taxon>
        <taxon>Opitutia</taxon>
        <taxon>Puniceicoccales</taxon>
        <taxon>Coraliomargaritaceae</taxon>
        <taxon>Thalassobacterium</taxon>
    </lineage>
</organism>
<feature type="transmembrane region" description="Helical" evidence="1">
    <location>
        <begin position="7"/>
        <end position="32"/>
    </location>
</feature>
<name>A0ABU1B0A1_9BACT</name>
<protein>
    <submittedName>
        <fullName evidence="2">Uncharacterized protein</fullName>
    </submittedName>
</protein>
<feature type="transmembrane region" description="Helical" evidence="1">
    <location>
        <begin position="38"/>
        <end position="67"/>
    </location>
</feature>
<evidence type="ECO:0000256" key="1">
    <source>
        <dbReference type="SAM" id="Phobius"/>
    </source>
</evidence>
<accession>A0ABU1B0A1</accession>
<feature type="transmembrane region" description="Helical" evidence="1">
    <location>
        <begin position="114"/>
        <end position="131"/>
    </location>
</feature>
<evidence type="ECO:0000313" key="3">
    <source>
        <dbReference type="Proteomes" id="UP001225316"/>
    </source>
</evidence>
<proteinExistence type="predicted"/>
<dbReference type="EMBL" id="JARXHW010000195">
    <property type="protein sequence ID" value="MDQ8209815.1"/>
    <property type="molecule type" value="Genomic_DNA"/>
</dbReference>
<comment type="caution">
    <text evidence="2">The sequence shown here is derived from an EMBL/GenBank/DDBJ whole genome shotgun (WGS) entry which is preliminary data.</text>
</comment>
<gene>
    <name evidence="2" type="ORF">QEH52_20010</name>
</gene>